<evidence type="ECO:0000313" key="1">
    <source>
        <dbReference type="EMBL" id="TID19522.1"/>
    </source>
</evidence>
<proteinExistence type="predicted"/>
<keyword evidence="2" id="KW-1185">Reference proteome</keyword>
<organism evidence="1 2">
    <name type="scientific">Venturia nashicola</name>
    <dbReference type="NCBI Taxonomy" id="86259"/>
    <lineage>
        <taxon>Eukaryota</taxon>
        <taxon>Fungi</taxon>
        <taxon>Dikarya</taxon>
        <taxon>Ascomycota</taxon>
        <taxon>Pezizomycotina</taxon>
        <taxon>Dothideomycetes</taxon>
        <taxon>Pleosporomycetidae</taxon>
        <taxon>Venturiales</taxon>
        <taxon>Venturiaceae</taxon>
        <taxon>Venturia</taxon>
    </lineage>
</organism>
<name>A0A4Z1NWP0_9PEZI</name>
<gene>
    <name evidence="1" type="ORF">E6O75_ATG06860</name>
</gene>
<comment type="caution">
    <text evidence="1">The sequence shown here is derived from an EMBL/GenBank/DDBJ whole genome shotgun (WGS) entry which is preliminary data.</text>
</comment>
<reference evidence="1 2" key="1">
    <citation type="submission" date="2019-04" db="EMBL/GenBank/DDBJ databases">
        <title>High contiguity whole genome sequence and gene annotation resource for two Venturia nashicola isolates.</title>
        <authorList>
            <person name="Prokchorchik M."/>
            <person name="Won K."/>
            <person name="Lee Y."/>
            <person name="Choi E.D."/>
            <person name="Segonzac C."/>
            <person name="Sohn K.H."/>
        </authorList>
    </citation>
    <scope>NUCLEOTIDE SEQUENCE [LARGE SCALE GENOMIC DNA]</scope>
    <source>
        <strain evidence="1 2">PRI2</strain>
    </source>
</reference>
<dbReference type="AlphaFoldDB" id="A0A4Z1NWP0"/>
<dbReference type="EMBL" id="SNSC02000012">
    <property type="protein sequence ID" value="TID19522.1"/>
    <property type="molecule type" value="Genomic_DNA"/>
</dbReference>
<protein>
    <submittedName>
        <fullName evidence="1">Uncharacterized protein</fullName>
    </submittedName>
</protein>
<evidence type="ECO:0000313" key="2">
    <source>
        <dbReference type="Proteomes" id="UP000298493"/>
    </source>
</evidence>
<accession>A0A4Z1NWP0</accession>
<sequence length="85" mass="9421">MQLSEESKVASLFPGQVSPLTIESGAYRKDHRHLKSCNSLRICSSNNMARLHTKCPSTISLQVCKSIAILPPTQTHEYRLITPLG</sequence>
<dbReference type="Proteomes" id="UP000298493">
    <property type="component" value="Unassembled WGS sequence"/>
</dbReference>